<evidence type="ECO:0000256" key="7">
    <source>
        <dbReference type="ARBA" id="ARBA00022692"/>
    </source>
</evidence>
<dbReference type="OrthoDB" id="9768187at2"/>
<comment type="similarity">
    <text evidence="16">Belongs to the SEDS family. FtsW subfamily.</text>
</comment>
<dbReference type="Pfam" id="PF01098">
    <property type="entry name" value="FTSW_RODA_SPOVE"/>
    <property type="match status" value="1"/>
</dbReference>
<feature type="transmembrane region" description="Helical" evidence="21">
    <location>
        <begin position="85"/>
        <end position="105"/>
    </location>
</feature>
<dbReference type="GO" id="GO:0008360">
    <property type="term" value="P:regulation of cell shape"/>
    <property type="evidence" value="ECO:0007669"/>
    <property type="project" value="UniProtKB-KW"/>
</dbReference>
<dbReference type="STRING" id="1307763.L21SP4_01757"/>
<protein>
    <recommendedName>
        <fullName evidence="17">Probable peptidoglycan glycosyltransferase FtsW</fullName>
        <ecNumber evidence="19">2.4.99.28</ecNumber>
    </recommendedName>
    <alternativeName>
        <fullName evidence="18">Cell division protein FtsW</fullName>
    </alternativeName>
    <alternativeName>
        <fullName evidence="15">Cell wall polymerase</fullName>
    </alternativeName>
    <alternativeName>
        <fullName evidence="14">Peptidoglycan polymerase</fullName>
    </alternativeName>
</protein>
<reference evidence="23" key="1">
    <citation type="submission" date="2015-02" db="EMBL/GenBank/DDBJ databases">
        <title>Description and complete genome sequence of the first cultured representative of the subdivision 5 of the Verrucomicrobia phylum.</title>
        <authorList>
            <person name="Spring S."/>
            <person name="Bunk B."/>
            <person name="Sproer C."/>
            <person name="Klenk H.-P."/>
        </authorList>
    </citation>
    <scope>NUCLEOTIDE SEQUENCE [LARGE SCALE GENOMIC DNA]</scope>
    <source>
        <strain evidence="23">L21-Fru-AB</strain>
    </source>
</reference>
<dbReference type="RefSeq" id="WP_052882267.1">
    <property type="nucleotide sequence ID" value="NZ_CP010904.1"/>
</dbReference>
<sequence length="380" mass="41069">MAWSSTDQDAARGQDGSYALRLLVGAVLILATFGFVMLASASSVSAAHRFGDPYFFVKRQAIWLVLAFAAALITARIPADYLRRWALPAWGVSLLLLLAVWFPVIGHEVNGSHRWIKVGAVTFQPSEAAKLGSILLIAWWMSPRWRKGSEIRKGFLMPLACLGLTGVLILFEPDFGTTMLVLFSGLLLMYAAGAHVGYIIIVGLLGMSALSILIMHNPERMGRILAFLNPGEYVRSDAWQLVNSLCAFREGGLCGVGLGESIQKRFYLPEAHTDFIFAIMAEELGLIASGAVLLLFVVFFLCGMRVATAAGDRFMRHTVLGVVFMITLQGLINMGVVTGCLPTKGLPLPFISYGGSSLIVTGAMIGLILNAGRGQKGNRV</sequence>
<keyword evidence="8" id="KW-0133">Cell shape</keyword>
<keyword evidence="10 21" id="KW-1133">Transmembrane helix</keyword>
<dbReference type="PANTHER" id="PTHR30474:SF2">
    <property type="entry name" value="PEPTIDOGLYCAN GLYCOSYLTRANSFERASE FTSW-RELATED"/>
    <property type="match status" value="1"/>
</dbReference>
<evidence type="ECO:0000256" key="2">
    <source>
        <dbReference type="ARBA" id="ARBA00004752"/>
    </source>
</evidence>
<keyword evidence="12" id="KW-0131">Cell cycle</keyword>
<dbReference type="GO" id="GO:0009252">
    <property type="term" value="P:peptidoglycan biosynthetic process"/>
    <property type="evidence" value="ECO:0007669"/>
    <property type="project" value="UniProtKB-KW"/>
</dbReference>
<evidence type="ECO:0000256" key="4">
    <source>
        <dbReference type="ARBA" id="ARBA00022618"/>
    </source>
</evidence>
<evidence type="ECO:0000256" key="21">
    <source>
        <dbReference type="SAM" id="Phobius"/>
    </source>
</evidence>
<comment type="pathway">
    <text evidence="2">Cell wall biogenesis; peptidoglycan biosynthesis.</text>
</comment>
<dbReference type="PATRIC" id="fig|1609981.3.peg.1823"/>
<keyword evidence="3" id="KW-1003">Cell membrane</keyword>
<dbReference type="EC" id="2.4.99.28" evidence="19"/>
<keyword evidence="4 22" id="KW-0132">Cell division</keyword>
<dbReference type="EMBL" id="CP010904">
    <property type="protein sequence ID" value="AKJ64995.1"/>
    <property type="molecule type" value="Genomic_DNA"/>
</dbReference>
<comment type="subcellular location">
    <subcellularLocation>
        <location evidence="1">Cell membrane</location>
        <topology evidence="1">Multi-pass membrane protein</topology>
    </subcellularLocation>
</comment>
<reference evidence="22 23" key="2">
    <citation type="journal article" date="2016" name="ISME J.">
        <title>Characterization of the first cultured representative of Verrucomicrobia subdivision 5 indicates the proposal of a novel phylum.</title>
        <authorList>
            <person name="Spring S."/>
            <person name="Bunk B."/>
            <person name="Sproer C."/>
            <person name="Schumann P."/>
            <person name="Rohde M."/>
            <person name="Tindall B.J."/>
            <person name="Klenk H.P."/>
        </authorList>
    </citation>
    <scope>NUCLEOTIDE SEQUENCE [LARGE SCALE GENOMIC DNA]</scope>
    <source>
        <strain evidence="22 23">L21-Fru-AB</strain>
    </source>
</reference>
<evidence type="ECO:0000256" key="13">
    <source>
        <dbReference type="ARBA" id="ARBA00023316"/>
    </source>
</evidence>
<evidence type="ECO:0000256" key="5">
    <source>
        <dbReference type="ARBA" id="ARBA00022676"/>
    </source>
</evidence>
<evidence type="ECO:0000256" key="10">
    <source>
        <dbReference type="ARBA" id="ARBA00022989"/>
    </source>
</evidence>
<keyword evidence="9" id="KW-0573">Peptidoglycan synthesis</keyword>
<keyword evidence="11 21" id="KW-0472">Membrane</keyword>
<evidence type="ECO:0000313" key="23">
    <source>
        <dbReference type="Proteomes" id="UP000035268"/>
    </source>
</evidence>
<dbReference type="NCBIfam" id="TIGR02614">
    <property type="entry name" value="ftsW"/>
    <property type="match status" value="1"/>
</dbReference>
<evidence type="ECO:0000256" key="16">
    <source>
        <dbReference type="ARBA" id="ARBA00038053"/>
    </source>
</evidence>
<evidence type="ECO:0000256" key="12">
    <source>
        <dbReference type="ARBA" id="ARBA00023306"/>
    </source>
</evidence>
<keyword evidence="5" id="KW-0328">Glycosyltransferase</keyword>
<gene>
    <name evidence="22" type="primary">ftsW</name>
    <name evidence="22" type="ORF">L21SP4_01757</name>
</gene>
<dbReference type="PANTHER" id="PTHR30474">
    <property type="entry name" value="CELL CYCLE PROTEIN"/>
    <property type="match status" value="1"/>
</dbReference>
<feature type="transmembrane region" description="Helical" evidence="21">
    <location>
        <begin position="20"/>
        <end position="40"/>
    </location>
</feature>
<comment type="catalytic activity">
    <reaction evidence="20">
        <text>[GlcNAc-(1-&gt;4)-Mur2Ac(oyl-L-Ala-gamma-D-Glu-L-Lys-D-Ala-D-Ala)](n)-di-trans,octa-cis-undecaprenyl diphosphate + beta-D-GlcNAc-(1-&gt;4)-Mur2Ac(oyl-L-Ala-gamma-D-Glu-L-Lys-D-Ala-D-Ala)-di-trans,octa-cis-undecaprenyl diphosphate = [GlcNAc-(1-&gt;4)-Mur2Ac(oyl-L-Ala-gamma-D-Glu-L-Lys-D-Ala-D-Ala)](n+1)-di-trans,octa-cis-undecaprenyl diphosphate + di-trans,octa-cis-undecaprenyl diphosphate + H(+)</text>
        <dbReference type="Rhea" id="RHEA:23708"/>
        <dbReference type="Rhea" id="RHEA-COMP:9602"/>
        <dbReference type="Rhea" id="RHEA-COMP:9603"/>
        <dbReference type="ChEBI" id="CHEBI:15378"/>
        <dbReference type="ChEBI" id="CHEBI:58405"/>
        <dbReference type="ChEBI" id="CHEBI:60033"/>
        <dbReference type="ChEBI" id="CHEBI:78435"/>
        <dbReference type="EC" id="2.4.99.28"/>
    </reaction>
</comment>
<dbReference type="GO" id="GO:0008955">
    <property type="term" value="F:peptidoglycan glycosyltransferase activity"/>
    <property type="evidence" value="ECO:0007669"/>
    <property type="project" value="UniProtKB-EC"/>
</dbReference>
<feature type="transmembrane region" description="Helical" evidence="21">
    <location>
        <begin position="154"/>
        <end position="171"/>
    </location>
</feature>
<organism evidence="22 23">
    <name type="scientific">Kiritimatiella glycovorans</name>
    <dbReference type="NCBI Taxonomy" id="1307763"/>
    <lineage>
        <taxon>Bacteria</taxon>
        <taxon>Pseudomonadati</taxon>
        <taxon>Kiritimatiellota</taxon>
        <taxon>Kiritimatiellia</taxon>
        <taxon>Kiritimatiellales</taxon>
        <taxon>Kiritimatiellaceae</taxon>
        <taxon>Kiritimatiella</taxon>
    </lineage>
</organism>
<dbReference type="GO" id="GO:0005886">
    <property type="term" value="C:plasma membrane"/>
    <property type="evidence" value="ECO:0007669"/>
    <property type="project" value="UniProtKB-SubCell"/>
</dbReference>
<evidence type="ECO:0000256" key="6">
    <source>
        <dbReference type="ARBA" id="ARBA00022679"/>
    </source>
</evidence>
<proteinExistence type="inferred from homology"/>
<dbReference type="GO" id="GO:0032153">
    <property type="term" value="C:cell division site"/>
    <property type="evidence" value="ECO:0007669"/>
    <property type="project" value="TreeGrafter"/>
</dbReference>
<keyword evidence="7 21" id="KW-0812">Transmembrane</keyword>
<feature type="transmembrane region" description="Helical" evidence="21">
    <location>
        <begin position="319"/>
        <end position="338"/>
    </location>
</feature>
<feature type="transmembrane region" description="Helical" evidence="21">
    <location>
        <begin position="177"/>
        <end position="193"/>
    </location>
</feature>
<evidence type="ECO:0000256" key="17">
    <source>
        <dbReference type="ARBA" id="ARBA00041185"/>
    </source>
</evidence>
<dbReference type="Proteomes" id="UP000035268">
    <property type="component" value="Chromosome"/>
</dbReference>
<feature type="transmembrane region" description="Helical" evidence="21">
    <location>
        <begin position="284"/>
        <end position="307"/>
    </location>
</feature>
<evidence type="ECO:0000256" key="3">
    <source>
        <dbReference type="ARBA" id="ARBA00022475"/>
    </source>
</evidence>
<evidence type="ECO:0000313" key="22">
    <source>
        <dbReference type="EMBL" id="AKJ64995.1"/>
    </source>
</evidence>
<keyword evidence="6" id="KW-0808">Transferase</keyword>
<keyword evidence="23" id="KW-1185">Reference proteome</keyword>
<feature type="transmembrane region" description="Helical" evidence="21">
    <location>
        <begin position="198"/>
        <end position="216"/>
    </location>
</feature>
<evidence type="ECO:0000256" key="9">
    <source>
        <dbReference type="ARBA" id="ARBA00022984"/>
    </source>
</evidence>
<evidence type="ECO:0000256" key="14">
    <source>
        <dbReference type="ARBA" id="ARBA00032370"/>
    </source>
</evidence>
<evidence type="ECO:0000256" key="15">
    <source>
        <dbReference type="ARBA" id="ARBA00033270"/>
    </source>
</evidence>
<evidence type="ECO:0000256" key="1">
    <source>
        <dbReference type="ARBA" id="ARBA00004651"/>
    </source>
</evidence>
<dbReference type="GO" id="GO:0051301">
    <property type="term" value="P:cell division"/>
    <property type="evidence" value="ECO:0007669"/>
    <property type="project" value="UniProtKB-KW"/>
</dbReference>
<dbReference type="AlphaFoldDB" id="A0A0G3EJM5"/>
<evidence type="ECO:0000256" key="11">
    <source>
        <dbReference type="ARBA" id="ARBA00023136"/>
    </source>
</evidence>
<dbReference type="InterPro" id="IPR001182">
    <property type="entry name" value="FtsW/RodA"/>
</dbReference>
<evidence type="ECO:0000256" key="20">
    <source>
        <dbReference type="ARBA" id="ARBA00049902"/>
    </source>
</evidence>
<evidence type="ECO:0000256" key="18">
    <source>
        <dbReference type="ARBA" id="ARBA00041418"/>
    </source>
</evidence>
<feature type="transmembrane region" description="Helical" evidence="21">
    <location>
        <begin position="61"/>
        <end position="79"/>
    </location>
</feature>
<dbReference type="GO" id="GO:0015648">
    <property type="term" value="F:lipid-linked peptidoglycan transporter activity"/>
    <property type="evidence" value="ECO:0007669"/>
    <property type="project" value="TreeGrafter"/>
</dbReference>
<dbReference type="GO" id="GO:0071555">
    <property type="term" value="P:cell wall organization"/>
    <property type="evidence" value="ECO:0007669"/>
    <property type="project" value="UniProtKB-KW"/>
</dbReference>
<feature type="transmembrane region" description="Helical" evidence="21">
    <location>
        <begin position="350"/>
        <end position="369"/>
    </location>
</feature>
<evidence type="ECO:0000256" key="19">
    <source>
        <dbReference type="ARBA" id="ARBA00044770"/>
    </source>
</evidence>
<dbReference type="InterPro" id="IPR013437">
    <property type="entry name" value="FtsW"/>
</dbReference>
<evidence type="ECO:0000256" key="8">
    <source>
        <dbReference type="ARBA" id="ARBA00022960"/>
    </source>
</evidence>
<dbReference type="KEGG" id="vbl:L21SP4_01757"/>
<accession>A0A0G3EJM5</accession>
<keyword evidence="13" id="KW-0961">Cell wall biogenesis/degradation</keyword>
<name>A0A0G3EJM5_9BACT</name>